<proteinExistence type="predicted"/>
<dbReference type="GO" id="GO:0005506">
    <property type="term" value="F:iron ion binding"/>
    <property type="evidence" value="ECO:0007669"/>
    <property type="project" value="InterPro"/>
</dbReference>
<dbReference type="Gene3D" id="3.90.1010.10">
    <property type="match status" value="1"/>
</dbReference>
<dbReference type="InterPro" id="IPR002871">
    <property type="entry name" value="NIF_FeS_clus_asmbl_NifU_N"/>
</dbReference>
<dbReference type="EMBL" id="JACNJD010000056">
    <property type="protein sequence ID" value="MBC8175942.1"/>
    <property type="molecule type" value="Genomic_DNA"/>
</dbReference>
<dbReference type="GO" id="GO:0016226">
    <property type="term" value="P:iron-sulfur cluster assembly"/>
    <property type="evidence" value="ECO:0007669"/>
    <property type="project" value="InterPro"/>
</dbReference>
<name>A0A8J6T378_9DELT</name>
<accession>A0A8J6T378</accession>
<dbReference type="PANTHER" id="PTHR10093">
    <property type="entry name" value="IRON-SULFUR CLUSTER ASSEMBLY ENZYME NIFU HOMOLOG"/>
    <property type="match status" value="1"/>
</dbReference>
<evidence type="ECO:0000313" key="4">
    <source>
        <dbReference type="Proteomes" id="UP000650524"/>
    </source>
</evidence>
<reference evidence="3 4" key="1">
    <citation type="submission" date="2020-08" db="EMBL/GenBank/DDBJ databases">
        <title>Bridging the membrane lipid divide: bacteria of the FCB group superphylum have the potential to synthesize archaeal ether lipids.</title>
        <authorList>
            <person name="Villanueva L."/>
            <person name="Von Meijenfeldt F.A.B."/>
            <person name="Westbye A.B."/>
            <person name="Yadav S."/>
            <person name="Hopmans E.C."/>
            <person name="Dutilh B.E."/>
            <person name="Sinninghe Damste J.S."/>
        </authorList>
    </citation>
    <scope>NUCLEOTIDE SEQUENCE [LARGE SCALE GENOMIC DNA]</scope>
    <source>
        <strain evidence="3">NIOZ-UU27</strain>
    </source>
</reference>
<protein>
    <submittedName>
        <fullName evidence="3">Iron-sulfur cluster assembly scaffold protein</fullName>
    </submittedName>
</protein>
<dbReference type="GO" id="GO:0051536">
    <property type="term" value="F:iron-sulfur cluster binding"/>
    <property type="evidence" value="ECO:0007669"/>
    <property type="project" value="InterPro"/>
</dbReference>
<comment type="caution">
    <text evidence="3">The sequence shown here is derived from an EMBL/GenBank/DDBJ whole genome shotgun (WGS) entry which is preliminary data.</text>
</comment>
<feature type="domain" description="NIF system FeS cluster assembly NifU N-terminal" evidence="2">
    <location>
        <begin position="19"/>
        <end position="138"/>
    </location>
</feature>
<evidence type="ECO:0000313" key="3">
    <source>
        <dbReference type="EMBL" id="MBC8175942.1"/>
    </source>
</evidence>
<gene>
    <name evidence="3" type="ORF">H8E19_00945</name>
</gene>
<dbReference type="Proteomes" id="UP000650524">
    <property type="component" value="Unassembled WGS sequence"/>
</dbReference>
<dbReference type="Pfam" id="PF01592">
    <property type="entry name" value="NifU_N"/>
    <property type="match status" value="1"/>
</dbReference>
<sequence>MEKQKPKDDVYEMLSESGYSDRAIQYFQERENIGVIEAADQTLDLTGPCGDTMKISMNIEGDKICDAKIQVLGCPGAVASGCAVVDLARGKTLEEAANIDLEALYKELEKLPDQKIHCARLAIKTLQKALEQYRAKTVEVRARGQK</sequence>
<feature type="coiled-coil region" evidence="1">
    <location>
        <begin position="116"/>
        <end position="143"/>
    </location>
</feature>
<dbReference type="CDD" id="cd06664">
    <property type="entry name" value="IscU_like"/>
    <property type="match status" value="1"/>
</dbReference>
<evidence type="ECO:0000256" key="1">
    <source>
        <dbReference type="SAM" id="Coils"/>
    </source>
</evidence>
<dbReference type="AlphaFoldDB" id="A0A8J6T378"/>
<dbReference type="SUPFAM" id="SSF82649">
    <property type="entry name" value="SufE/NifU"/>
    <property type="match status" value="1"/>
</dbReference>
<keyword evidence="1" id="KW-0175">Coiled coil</keyword>
<evidence type="ECO:0000259" key="2">
    <source>
        <dbReference type="Pfam" id="PF01592"/>
    </source>
</evidence>
<organism evidence="3 4">
    <name type="scientific">Candidatus Desulfacyla euxinica</name>
    <dbReference type="NCBI Taxonomy" id="2841693"/>
    <lineage>
        <taxon>Bacteria</taxon>
        <taxon>Deltaproteobacteria</taxon>
        <taxon>Candidatus Desulfacyla</taxon>
    </lineage>
</organism>